<protein>
    <submittedName>
        <fullName evidence="1">Uncharacterized protein</fullName>
    </submittedName>
</protein>
<evidence type="ECO:0000313" key="2">
    <source>
        <dbReference type="Proteomes" id="UP000828390"/>
    </source>
</evidence>
<evidence type="ECO:0000313" key="1">
    <source>
        <dbReference type="EMBL" id="KAH3713262.1"/>
    </source>
</evidence>
<accession>A0A9D4HCG9</accession>
<dbReference type="AlphaFoldDB" id="A0A9D4HCG9"/>
<reference evidence="1" key="1">
    <citation type="journal article" date="2019" name="bioRxiv">
        <title>The Genome of the Zebra Mussel, Dreissena polymorpha: A Resource for Invasive Species Research.</title>
        <authorList>
            <person name="McCartney M.A."/>
            <person name="Auch B."/>
            <person name="Kono T."/>
            <person name="Mallez S."/>
            <person name="Zhang Y."/>
            <person name="Obille A."/>
            <person name="Becker A."/>
            <person name="Abrahante J.E."/>
            <person name="Garbe J."/>
            <person name="Badalamenti J.P."/>
            <person name="Herman A."/>
            <person name="Mangelson H."/>
            <person name="Liachko I."/>
            <person name="Sullivan S."/>
            <person name="Sone E.D."/>
            <person name="Koren S."/>
            <person name="Silverstein K.A.T."/>
            <person name="Beckman K.B."/>
            <person name="Gohl D.M."/>
        </authorList>
    </citation>
    <scope>NUCLEOTIDE SEQUENCE</scope>
    <source>
        <strain evidence="1">Duluth1</strain>
        <tissue evidence="1">Whole animal</tissue>
    </source>
</reference>
<keyword evidence="2" id="KW-1185">Reference proteome</keyword>
<comment type="caution">
    <text evidence="1">The sequence shown here is derived from an EMBL/GenBank/DDBJ whole genome shotgun (WGS) entry which is preliminary data.</text>
</comment>
<sequence>MDERKRRKKIVKEDDSYTRIDSDNLTEATSAGSNYNQLADTRDIHTYVELN</sequence>
<reference evidence="1" key="2">
    <citation type="submission" date="2020-11" db="EMBL/GenBank/DDBJ databases">
        <authorList>
            <person name="McCartney M.A."/>
            <person name="Auch B."/>
            <person name="Kono T."/>
            <person name="Mallez S."/>
            <person name="Becker A."/>
            <person name="Gohl D.M."/>
            <person name="Silverstein K.A.T."/>
            <person name="Koren S."/>
            <person name="Bechman K.B."/>
            <person name="Herman A."/>
            <person name="Abrahante J.E."/>
            <person name="Garbe J."/>
        </authorList>
    </citation>
    <scope>NUCLEOTIDE SEQUENCE</scope>
    <source>
        <strain evidence="1">Duluth1</strain>
        <tissue evidence="1">Whole animal</tissue>
    </source>
</reference>
<dbReference type="Proteomes" id="UP000828390">
    <property type="component" value="Unassembled WGS sequence"/>
</dbReference>
<organism evidence="1 2">
    <name type="scientific">Dreissena polymorpha</name>
    <name type="common">Zebra mussel</name>
    <name type="synonym">Mytilus polymorpha</name>
    <dbReference type="NCBI Taxonomy" id="45954"/>
    <lineage>
        <taxon>Eukaryota</taxon>
        <taxon>Metazoa</taxon>
        <taxon>Spiralia</taxon>
        <taxon>Lophotrochozoa</taxon>
        <taxon>Mollusca</taxon>
        <taxon>Bivalvia</taxon>
        <taxon>Autobranchia</taxon>
        <taxon>Heteroconchia</taxon>
        <taxon>Euheterodonta</taxon>
        <taxon>Imparidentia</taxon>
        <taxon>Neoheterodontei</taxon>
        <taxon>Myida</taxon>
        <taxon>Dreissenoidea</taxon>
        <taxon>Dreissenidae</taxon>
        <taxon>Dreissena</taxon>
    </lineage>
</organism>
<name>A0A9D4HCG9_DREPO</name>
<gene>
    <name evidence="1" type="ORF">DPMN_073049</name>
</gene>
<proteinExistence type="predicted"/>
<dbReference type="EMBL" id="JAIWYP010000014">
    <property type="protein sequence ID" value="KAH3713262.1"/>
    <property type="molecule type" value="Genomic_DNA"/>
</dbReference>